<organism evidence="2 3">
    <name type="scientific">Caenorhabditis angaria</name>
    <dbReference type="NCBI Taxonomy" id="860376"/>
    <lineage>
        <taxon>Eukaryota</taxon>
        <taxon>Metazoa</taxon>
        <taxon>Ecdysozoa</taxon>
        <taxon>Nematoda</taxon>
        <taxon>Chromadorea</taxon>
        <taxon>Rhabditida</taxon>
        <taxon>Rhabditina</taxon>
        <taxon>Rhabditomorpha</taxon>
        <taxon>Rhabditoidea</taxon>
        <taxon>Rhabditidae</taxon>
        <taxon>Peloderinae</taxon>
        <taxon>Caenorhabditis</taxon>
    </lineage>
</organism>
<dbReference type="OrthoDB" id="5849400at2759"/>
<gene>
    <name evidence="2" type="ORF">CAMP_LOCUS18204</name>
</gene>
<evidence type="ECO:0000256" key="1">
    <source>
        <dbReference type="SAM" id="SignalP"/>
    </source>
</evidence>
<name>A0A9P1J3G6_9PELO</name>
<proteinExistence type="predicted"/>
<dbReference type="AlphaFoldDB" id="A0A9P1J3G6"/>
<sequence length="145" mass="16692">MQSKCMIILIYAVVFINCTKIDARISIKCNNSHGSLAQVFLMEKDFSGTRLEWLDEDDTLDYGTYDFTKLPRQFLFLSGSDIEALGLFPYIYVWHDCGKGFEWKGTTVTLDHSVRLDKLYHVTIDLDTNDASFTSKTLIFNRPIN</sequence>
<dbReference type="EMBL" id="CANHGI010000006">
    <property type="protein sequence ID" value="CAI5455567.1"/>
    <property type="molecule type" value="Genomic_DNA"/>
</dbReference>
<dbReference type="InterPro" id="IPR038479">
    <property type="entry name" value="Transthyretin-like_sf"/>
</dbReference>
<reference evidence="2" key="1">
    <citation type="submission" date="2022-11" db="EMBL/GenBank/DDBJ databases">
        <authorList>
            <person name="Kikuchi T."/>
        </authorList>
    </citation>
    <scope>NUCLEOTIDE SEQUENCE</scope>
    <source>
        <strain evidence="2">PS1010</strain>
    </source>
</reference>
<keyword evidence="1" id="KW-0732">Signal</keyword>
<feature type="chain" id="PRO_5040516901" evidence="1">
    <location>
        <begin position="24"/>
        <end position="145"/>
    </location>
</feature>
<keyword evidence="3" id="KW-1185">Reference proteome</keyword>
<dbReference type="Proteomes" id="UP001152747">
    <property type="component" value="Unassembled WGS sequence"/>
</dbReference>
<feature type="signal peptide" evidence="1">
    <location>
        <begin position="1"/>
        <end position="23"/>
    </location>
</feature>
<comment type="caution">
    <text evidence="2">The sequence shown here is derived from an EMBL/GenBank/DDBJ whole genome shotgun (WGS) entry which is preliminary data.</text>
</comment>
<accession>A0A9P1J3G6</accession>
<evidence type="ECO:0000313" key="3">
    <source>
        <dbReference type="Proteomes" id="UP001152747"/>
    </source>
</evidence>
<evidence type="ECO:0000313" key="2">
    <source>
        <dbReference type="EMBL" id="CAI5455567.1"/>
    </source>
</evidence>
<dbReference type="Gene3D" id="2.60.40.3330">
    <property type="match status" value="1"/>
</dbReference>
<protein>
    <submittedName>
        <fullName evidence="2">Uncharacterized protein</fullName>
    </submittedName>
</protein>